<dbReference type="Gene3D" id="2.40.50.100">
    <property type="match status" value="1"/>
</dbReference>
<comment type="similarity">
    <text evidence="1">Belongs to the bacterial ribosomal protein bL27 family.</text>
</comment>
<protein>
    <recommendedName>
        <fullName evidence="6">39S ribosomal protein L27, mitochondrial</fullName>
    </recommendedName>
</protein>
<evidence type="ECO:0000256" key="3">
    <source>
        <dbReference type="ARBA" id="ARBA00023274"/>
    </source>
</evidence>
<reference evidence="4 5" key="1">
    <citation type="submission" date="2024-08" db="EMBL/GenBank/DDBJ databases">
        <authorList>
            <person name="Cucini C."/>
            <person name="Frati F."/>
        </authorList>
    </citation>
    <scope>NUCLEOTIDE SEQUENCE [LARGE SCALE GENOMIC DNA]</scope>
</reference>
<name>A0ABP1RCY8_9HEXA</name>
<evidence type="ECO:0000313" key="4">
    <source>
        <dbReference type="EMBL" id="CAL8126596.1"/>
    </source>
</evidence>
<dbReference type="PANTHER" id="PTHR15893">
    <property type="entry name" value="RIBOSOMAL PROTEIN L27"/>
    <property type="match status" value="1"/>
</dbReference>
<dbReference type="SUPFAM" id="SSF110324">
    <property type="entry name" value="Ribosomal L27 protein-like"/>
    <property type="match status" value="1"/>
</dbReference>
<dbReference type="Proteomes" id="UP001642540">
    <property type="component" value="Unassembled WGS sequence"/>
</dbReference>
<organism evidence="4 5">
    <name type="scientific">Orchesella dallaii</name>
    <dbReference type="NCBI Taxonomy" id="48710"/>
    <lineage>
        <taxon>Eukaryota</taxon>
        <taxon>Metazoa</taxon>
        <taxon>Ecdysozoa</taxon>
        <taxon>Arthropoda</taxon>
        <taxon>Hexapoda</taxon>
        <taxon>Collembola</taxon>
        <taxon>Entomobryomorpha</taxon>
        <taxon>Entomobryoidea</taxon>
        <taxon>Orchesellidae</taxon>
        <taxon>Orchesellinae</taxon>
        <taxon>Orchesella</taxon>
    </lineage>
</organism>
<dbReference type="EMBL" id="CAXLJM020000072">
    <property type="protein sequence ID" value="CAL8126596.1"/>
    <property type="molecule type" value="Genomic_DNA"/>
</dbReference>
<dbReference type="PANTHER" id="PTHR15893:SF0">
    <property type="entry name" value="LARGE RIBOSOMAL SUBUNIT PROTEIN BL27M"/>
    <property type="match status" value="1"/>
</dbReference>
<evidence type="ECO:0000256" key="1">
    <source>
        <dbReference type="ARBA" id="ARBA00010797"/>
    </source>
</evidence>
<dbReference type="Pfam" id="PF01016">
    <property type="entry name" value="Ribosomal_L27"/>
    <property type="match status" value="1"/>
</dbReference>
<keyword evidence="2" id="KW-0689">Ribosomal protein</keyword>
<gene>
    <name evidence="4" type="ORF">ODALV1_LOCUS21470</name>
</gene>
<dbReference type="InterPro" id="IPR001684">
    <property type="entry name" value="Ribosomal_bL27"/>
</dbReference>
<evidence type="ECO:0000313" key="5">
    <source>
        <dbReference type="Proteomes" id="UP001642540"/>
    </source>
</evidence>
<evidence type="ECO:0008006" key="6">
    <source>
        <dbReference type="Google" id="ProtNLM"/>
    </source>
</evidence>
<evidence type="ECO:0000256" key="2">
    <source>
        <dbReference type="ARBA" id="ARBA00022980"/>
    </source>
</evidence>
<keyword evidence="5" id="KW-1185">Reference proteome</keyword>
<sequence>MVSLWNSSAFRSLFNKTNGTGLPLVLNGNAVRLASKKASGSKRNPSQAPGNFRGIKAYEGTYVFPGEPLVYRQSKLWFHPGLNVTMTRRRMTLVALKEGVVRTSCERPDLNFNHSYIKLWYSGQEGIPFYKKYFHVIPKPQHKRFKCIDQI</sequence>
<proteinExistence type="inferred from homology"/>
<comment type="caution">
    <text evidence="4">The sequence shown here is derived from an EMBL/GenBank/DDBJ whole genome shotgun (WGS) entry which is preliminary data.</text>
</comment>
<accession>A0ABP1RCY8</accession>
<keyword evidence="3" id="KW-0687">Ribonucleoprotein</keyword>